<evidence type="ECO:0000313" key="13">
    <source>
        <dbReference type="EMBL" id="GGA95536.1"/>
    </source>
</evidence>
<comment type="similarity">
    <text evidence="1 10">Belongs to the GHMP kinase family. IspE subfamily.</text>
</comment>
<dbReference type="InterPro" id="IPR004424">
    <property type="entry name" value="IspE"/>
</dbReference>
<keyword evidence="5 10" id="KW-0547">Nucleotide-binding</keyword>
<sequence>MSSALKAIYDVAAPAKLNLFLHINGRRADGYHLLQSVFMLIDWCDTLHFELRSDGRITRSDVGTPNPALPAEDLVVRAARALQLASATPLGANIWLDKRIPSQAGMGGGSSDAASCLLALQRLWGVTLPPGKLQEIALGLGADVPFFLGGSHAWVEGIGEKITPLTLPPARFVVVKPPAGLPTDAIFKAPQLKRDTETATIRGFAAHCEGRIYGFGHNDLQPVAQTLCPQVGQSLDWLSMQGLQGRMTGSGSAVFAHLPHKMELAVAPGGWQVHKCSNLEMHPLAGW</sequence>
<feature type="binding site" evidence="10">
    <location>
        <begin position="101"/>
        <end position="111"/>
    </location>
    <ligand>
        <name>ATP</name>
        <dbReference type="ChEBI" id="CHEBI:30616"/>
    </ligand>
</feature>
<dbReference type="Gene3D" id="3.30.230.10">
    <property type="match status" value="1"/>
</dbReference>
<evidence type="ECO:0000256" key="2">
    <source>
        <dbReference type="ARBA" id="ARBA00012052"/>
    </source>
</evidence>
<dbReference type="InterPro" id="IPR013750">
    <property type="entry name" value="GHMP_kinase_C_dom"/>
</dbReference>
<keyword evidence="4 10" id="KW-0808">Transferase</keyword>
<feature type="domain" description="GHMP kinase N-terminal" evidence="11">
    <location>
        <begin position="74"/>
        <end position="150"/>
    </location>
</feature>
<feature type="domain" description="GHMP kinase C-terminal" evidence="12">
    <location>
        <begin position="215"/>
        <end position="261"/>
    </location>
</feature>
<dbReference type="HAMAP" id="MF_00061">
    <property type="entry name" value="IspE"/>
    <property type="match status" value="1"/>
</dbReference>
<gene>
    <name evidence="10 13" type="primary">ispE</name>
    <name evidence="13" type="ORF">GCM10011496_15830</name>
</gene>
<evidence type="ECO:0000256" key="6">
    <source>
        <dbReference type="ARBA" id="ARBA00022777"/>
    </source>
</evidence>
<dbReference type="SUPFAM" id="SSF55060">
    <property type="entry name" value="GHMP Kinase, C-terminal domain"/>
    <property type="match status" value="1"/>
</dbReference>
<proteinExistence type="inferred from homology"/>
<reference evidence="13" key="1">
    <citation type="journal article" date="2014" name="Int. J. Syst. Evol. Microbiol.">
        <title>Complete genome sequence of Corynebacterium casei LMG S-19264T (=DSM 44701T), isolated from a smear-ripened cheese.</title>
        <authorList>
            <consortium name="US DOE Joint Genome Institute (JGI-PGF)"/>
            <person name="Walter F."/>
            <person name="Albersmeier A."/>
            <person name="Kalinowski J."/>
            <person name="Ruckert C."/>
        </authorList>
    </citation>
    <scope>NUCLEOTIDE SEQUENCE</scope>
    <source>
        <strain evidence="13">CGMCC 1.15322</strain>
    </source>
</reference>
<evidence type="ECO:0000313" key="14">
    <source>
        <dbReference type="Proteomes" id="UP000620596"/>
    </source>
</evidence>
<evidence type="ECO:0000256" key="9">
    <source>
        <dbReference type="ARBA" id="ARBA00032554"/>
    </source>
</evidence>
<organism evidence="13 14">
    <name type="scientific">Polaromonas eurypsychrophila</name>
    <dbReference type="NCBI Taxonomy" id="1614635"/>
    <lineage>
        <taxon>Bacteria</taxon>
        <taxon>Pseudomonadati</taxon>
        <taxon>Pseudomonadota</taxon>
        <taxon>Betaproteobacteria</taxon>
        <taxon>Burkholderiales</taxon>
        <taxon>Comamonadaceae</taxon>
        <taxon>Polaromonas</taxon>
    </lineage>
</organism>
<dbReference type="PIRSF" id="PIRSF010376">
    <property type="entry name" value="IspE"/>
    <property type="match status" value="1"/>
</dbReference>
<keyword evidence="6 10" id="KW-0418">Kinase</keyword>
<accession>A0A916WGN2</accession>
<evidence type="ECO:0000259" key="11">
    <source>
        <dbReference type="Pfam" id="PF00288"/>
    </source>
</evidence>
<evidence type="ECO:0000256" key="1">
    <source>
        <dbReference type="ARBA" id="ARBA00009684"/>
    </source>
</evidence>
<comment type="catalytic activity">
    <reaction evidence="10">
        <text>4-CDP-2-C-methyl-D-erythritol + ATP = 4-CDP-2-C-methyl-D-erythritol 2-phosphate + ADP + H(+)</text>
        <dbReference type="Rhea" id="RHEA:18437"/>
        <dbReference type="ChEBI" id="CHEBI:15378"/>
        <dbReference type="ChEBI" id="CHEBI:30616"/>
        <dbReference type="ChEBI" id="CHEBI:57823"/>
        <dbReference type="ChEBI" id="CHEBI:57919"/>
        <dbReference type="ChEBI" id="CHEBI:456216"/>
        <dbReference type="EC" id="2.7.1.148"/>
    </reaction>
</comment>
<evidence type="ECO:0000256" key="3">
    <source>
        <dbReference type="ARBA" id="ARBA00017473"/>
    </source>
</evidence>
<dbReference type="EMBL" id="BMIG01000004">
    <property type="protein sequence ID" value="GGA95536.1"/>
    <property type="molecule type" value="Genomic_DNA"/>
</dbReference>
<dbReference type="PANTHER" id="PTHR43527:SF2">
    <property type="entry name" value="4-DIPHOSPHOCYTIDYL-2-C-METHYL-D-ERYTHRITOL KINASE, CHLOROPLASTIC"/>
    <property type="match status" value="1"/>
</dbReference>
<evidence type="ECO:0000256" key="8">
    <source>
        <dbReference type="ARBA" id="ARBA00023229"/>
    </source>
</evidence>
<dbReference type="InterPro" id="IPR020568">
    <property type="entry name" value="Ribosomal_Su5_D2-typ_SF"/>
</dbReference>
<evidence type="ECO:0000256" key="10">
    <source>
        <dbReference type="HAMAP-Rule" id="MF_00061"/>
    </source>
</evidence>
<keyword evidence="7 10" id="KW-0067">ATP-binding</keyword>
<dbReference type="GO" id="GO:0005524">
    <property type="term" value="F:ATP binding"/>
    <property type="evidence" value="ECO:0007669"/>
    <property type="project" value="UniProtKB-UniRule"/>
</dbReference>
<dbReference type="Gene3D" id="3.30.70.890">
    <property type="entry name" value="GHMP kinase, C-terminal domain"/>
    <property type="match status" value="1"/>
</dbReference>
<dbReference type="Pfam" id="PF08544">
    <property type="entry name" value="GHMP_kinases_C"/>
    <property type="match status" value="1"/>
</dbReference>
<keyword evidence="14" id="KW-1185">Reference proteome</keyword>
<dbReference type="InterPro" id="IPR006204">
    <property type="entry name" value="GHMP_kinase_N_dom"/>
</dbReference>
<dbReference type="AlphaFoldDB" id="A0A916WGN2"/>
<dbReference type="GO" id="GO:0019288">
    <property type="term" value="P:isopentenyl diphosphate biosynthetic process, methylerythritol 4-phosphate pathway"/>
    <property type="evidence" value="ECO:0007669"/>
    <property type="project" value="UniProtKB-UniRule"/>
</dbReference>
<protein>
    <recommendedName>
        <fullName evidence="3 10">4-diphosphocytidyl-2-C-methyl-D-erythritol kinase</fullName>
        <shortName evidence="10">CMK</shortName>
        <ecNumber evidence="2 10">2.7.1.148</ecNumber>
    </recommendedName>
    <alternativeName>
        <fullName evidence="9 10">4-(cytidine-5'-diphospho)-2-C-methyl-D-erythritol kinase</fullName>
    </alternativeName>
</protein>
<dbReference type="InterPro" id="IPR014721">
    <property type="entry name" value="Ribsml_uS5_D2-typ_fold_subgr"/>
</dbReference>
<dbReference type="EC" id="2.7.1.148" evidence="2 10"/>
<dbReference type="InterPro" id="IPR036554">
    <property type="entry name" value="GHMP_kinase_C_sf"/>
</dbReference>
<evidence type="ECO:0000259" key="12">
    <source>
        <dbReference type="Pfam" id="PF08544"/>
    </source>
</evidence>
<keyword evidence="8 10" id="KW-0414">Isoprene biosynthesis</keyword>
<name>A0A916WGN2_9BURK</name>
<feature type="active site" evidence="10">
    <location>
        <position position="16"/>
    </location>
</feature>
<dbReference type="Pfam" id="PF00288">
    <property type="entry name" value="GHMP_kinases_N"/>
    <property type="match status" value="1"/>
</dbReference>
<feature type="active site" evidence="10">
    <location>
        <position position="143"/>
    </location>
</feature>
<dbReference type="PANTHER" id="PTHR43527">
    <property type="entry name" value="4-DIPHOSPHOCYTIDYL-2-C-METHYL-D-ERYTHRITOL KINASE, CHLOROPLASTIC"/>
    <property type="match status" value="1"/>
</dbReference>
<reference evidence="13" key="2">
    <citation type="submission" date="2020-09" db="EMBL/GenBank/DDBJ databases">
        <authorList>
            <person name="Sun Q."/>
            <person name="Zhou Y."/>
        </authorList>
    </citation>
    <scope>NUCLEOTIDE SEQUENCE</scope>
    <source>
        <strain evidence="13">CGMCC 1.15322</strain>
    </source>
</reference>
<evidence type="ECO:0000256" key="4">
    <source>
        <dbReference type="ARBA" id="ARBA00022679"/>
    </source>
</evidence>
<dbReference type="NCBIfam" id="TIGR00154">
    <property type="entry name" value="ispE"/>
    <property type="match status" value="1"/>
</dbReference>
<comment type="pathway">
    <text evidence="10">Isoprenoid biosynthesis; isopentenyl diphosphate biosynthesis via DXP pathway; isopentenyl diphosphate from 1-deoxy-D-xylulose 5-phosphate: step 3/6.</text>
</comment>
<evidence type="ECO:0000256" key="7">
    <source>
        <dbReference type="ARBA" id="ARBA00022840"/>
    </source>
</evidence>
<comment type="caution">
    <text evidence="13">The sequence shown here is derived from an EMBL/GenBank/DDBJ whole genome shotgun (WGS) entry which is preliminary data.</text>
</comment>
<dbReference type="SUPFAM" id="SSF54211">
    <property type="entry name" value="Ribosomal protein S5 domain 2-like"/>
    <property type="match status" value="1"/>
</dbReference>
<dbReference type="Proteomes" id="UP000620596">
    <property type="component" value="Unassembled WGS sequence"/>
</dbReference>
<comment type="function">
    <text evidence="10">Catalyzes the phosphorylation of the position 2 hydroxy group of 4-diphosphocytidyl-2C-methyl-D-erythritol.</text>
</comment>
<dbReference type="GO" id="GO:0050515">
    <property type="term" value="F:4-(cytidine 5'-diphospho)-2-C-methyl-D-erythritol kinase activity"/>
    <property type="evidence" value="ECO:0007669"/>
    <property type="project" value="UniProtKB-UniRule"/>
</dbReference>
<evidence type="ECO:0000256" key="5">
    <source>
        <dbReference type="ARBA" id="ARBA00022741"/>
    </source>
</evidence>
<dbReference type="GO" id="GO:0016114">
    <property type="term" value="P:terpenoid biosynthetic process"/>
    <property type="evidence" value="ECO:0007669"/>
    <property type="project" value="UniProtKB-UniRule"/>
</dbReference>